<feature type="binding site" evidence="13">
    <location>
        <begin position="231"/>
        <end position="232"/>
    </location>
    <ligand>
        <name>FMN</name>
        <dbReference type="ChEBI" id="CHEBI:58210"/>
    </ligand>
</feature>
<proteinExistence type="inferred from homology"/>
<dbReference type="GO" id="GO:0050660">
    <property type="term" value="F:flavin adenine dinucleotide binding"/>
    <property type="evidence" value="ECO:0007669"/>
    <property type="project" value="InterPro"/>
</dbReference>
<feature type="domain" description="DUS-like FMN-binding" evidence="14">
    <location>
        <begin position="17"/>
        <end position="318"/>
    </location>
</feature>
<dbReference type="GO" id="GO:0000049">
    <property type="term" value="F:tRNA binding"/>
    <property type="evidence" value="ECO:0007669"/>
    <property type="project" value="UniProtKB-KW"/>
</dbReference>
<evidence type="ECO:0000256" key="6">
    <source>
        <dbReference type="ARBA" id="ARBA00022857"/>
    </source>
</evidence>
<evidence type="ECO:0000256" key="10">
    <source>
        <dbReference type="ARBA" id="ARBA00048802"/>
    </source>
</evidence>
<dbReference type="InterPro" id="IPR013785">
    <property type="entry name" value="Aldolase_TIM"/>
</dbReference>
<dbReference type="Gene3D" id="3.20.20.70">
    <property type="entry name" value="Aldolase class I"/>
    <property type="match status" value="1"/>
</dbReference>
<comment type="caution">
    <text evidence="15">The sequence shown here is derived from an EMBL/GenBank/DDBJ whole genome shotgun (WGS) entry which is preliminary data.</text>
</comment>
<evidence type="ECO:0000259" key="14">
    <source>
        <dbReference type="Pfam" id="PF01207"/>
    </source>
</evidence>
<evidence type="ECO:0000256" key="9">
    <source>
        <dbReference type="ARBA" id="ARBA00048205"/>
    </source>
</evidence>
<comment type="catalytic activity">
    <reaction evidence="10">
        <text>a 5,6-dihydrouridine in tRNA + NAD(+) = a uridine in tRNA + NADH + H(+)</text>
        <dbReference type="Rhea" id="RHEA:54452"/>
        <dbReference type="Rhea" id="RHEA-COMP:13339"/>
        <dbReference type="Rhea" id="RHEA-COMP:13887"/>
        <dbReference type="ChEBI" id="CHEBI:15378"/>
        <dbReference type="ChEBI" id="CHEBI:57540"/>
        <dbReference type="ChEBI" id="CHEBI:57945"/>
        <dbReference type="ChEBI" id="CHEBI:65315"/>
        <dbReference type="ChEBI" id="CHEBI:74443"/>
    </reaction>
</comment>
<evidence type="ECO:0000256" key="2">
    <source>
        <dbReference type="ARBA" id="ARBA00022555"/>
    </source>
</evidence>
<dbReference type="PIRSF" id="PIRSF006621">
    <property type="entry name" value="Dus"/>
    <property type="match status" value="1"/>
</dbReference>
<evidence type="ECO:0000256" key="13">
    <source>
        <dbReference type="PIRSR" id="PIRSR006621-2"/>
    </source>
</evidence>
<feature type="binding site" evidence="13">
    <location>
        <position position="146"/>
    </location>
    <ligand>
        <name>FMN</name>
        <dbReference type="ChEBI" id="CHEBI:58210"/>
    </ligand>
</feature>
<sequence length="343" mass="37123">MGFSDDLRAAYAEQPFLLAPMAGVTDAAYRIMCRRRGAAMAYSEMVSVAGLAYASNKTWRLVLPEDEEPQICVQLFGSKPEQFVGAVDAVQERVGDKLSLIDINMACPARKVITKGEGSALMETPELAADIVRAAVERAQVPVTVKMRIAFRTGERTAPELARMLEDAGAAAVAVHGRTAKQLYTGAADWSIIDEVADAVEIPVVGSGDVFSAEDAVRMLKTTKAEAVFVARGTYGNPWVFDDARALAADGTAVPVRSAHERLEALREHLGLVHRYLPFMARARTFATWYLKGMPHAAAWRGRVVKCTDYEDFMDLVDEIEADVATCEEVLAAGGTLPPLANA</sequence>
<comment type="cofactor">
    <cofactor evidence="11 13">
        <name>FMN</name>
        <dbReference type="ChEBI" id="CHEBI:58210"/>
    </cofactor>
</comment>
<evidence type="ECO:0000256" key="3">
    <source>
        <dbReference type="ARBA" id="ARBA00022630"/>
    </source>
</evidence>
<evidence type="ECO:0000313" key="16">
    <source>
        <dbReference type="Proteomes" id="UP000746751"/>
    </source>
</evidence>
<evidence type="ECO:0000256" key="7">
    <source>
        <dbReference type="ARBA" id="ARBA00022884"/>
    </source>
</evidence>
<feature type="binding site" evidence="13">
    <location>
        <position position="176"/>
    </location>
    <ligand>
        <name>FMN</name>
        <dbReference type="ChEBI" id="CHEBI:58210"/>
    </ligand>
</feature>
<name>A0A921IRD4_9ACTN</name>
<feature type="active site" description="Proton donor" evidence="12">
    <location>
        <position position="107"/>
    </location>
</feature>
<dbReference type="Proteomes" id="UP000746751">
    <property type="component" value="Unassembled WGS sequence"/>
</dbReference>
<dbReference type="PANTHER" id="PTHR45846">
    <property type="entry name" value="TRNA-DIHYDROURIDINE(47) SYNTHASE [NAD(P)(+)]-LIKE"/>
    <property type="match status" value="1"/>
</dbReference>
<dbReference type="SUPFAM" id="SSF51395">
    <property type="entry name" value="FMN-linked oxidoreductases"/>
    <property type="match status" value="1"/>
</dbReference>
<organism evidence="15 16">
    <name type="scientific">Collinsella ihumii</name>
    <dbReference type="NCBI Taxonomy" id="1720204"/>
    <lineage>
        <taxon>Bacteria</taxon>
        <taxon>Bacillati</taxon>
        <taxon>Actinomycetota</taxon>
        <taxon>Coriobacteriia</taxon>
        <taxon>Coriobacteriales</taxon>
        <taxon>Coriobacteriaceae</taxon>
        <taxon>Collinsella</taxon>
    </lineage>
</organism>
<evidence type="ECO:0000256" key="5">
    <source>
        <dbReference type="ARBA" id="ARBA00022694"/>
    </source>
</evidence>
<comment type="function">
    <text evidence="1 11">Catalyzes the synthesis of 5,6-dihydrouridine (D), a modified base found in the D-loop of most tRNAs, via the reduction of the C5-C6 double bond in target uridines.</text>
</comment>
<evidence type="ECO:0000313" key="15">
    <source>
        <dbReference type="EMBL" id="HJG31323.1"/>
    </source>
</evidence>
<dbReference type="InterPro" id="IPR004652">
    <property type="entry name" value="DusB-like"/>
</dbReference>
<dbReference type="Gene3D" id="1.10.1200.80">
    <property type="entry name" value="Putative flavin oxidoreducatase, domain 2"/>
    <property type="match status" value="1"/>
</dbReference>
<dbReference type="PANTHER" id="PTHR45846:SF1">
    <property type="entry name" value="TRNA-DIHYDROURIDINE(47) SYNTHASE [NAD(P)(+)]-LIKE"/>
    <property type="match status" value="1"/>
</dbReference>
<dbReference type="GO" id="GO:0017150">
    <property type="term" value="F:tRNA dihydrouridine synthase activity"/>
    <property type="evidence" value="ECO:0007669"/>
    <property type="project" value="InterPro"/>
</dbReference>
<evidence type="ECO:0000256" key="12">
    <source>
        <dbReference type="PIRSR" id="PIRSR006621-1"/>
    </source>
</evidence>
<dbReference type="InterPro" id="IPR024036">
    <property type="entry name" value="tRNA-dHydroUridine_Synthase_C"/>
</dbReference>
<comment type="similarity">
    <text evidence="11">Belongs to the dus family.</text>
</comment>
<protein>
    <recommendedName>
        <fullName evidence="11">tRNA-dihydrouridine synthase</fullName>
        <ecNumber evidence="11">1.3.1.-</ecNumber>
    </recommendedName>
</protein>
<reference evidence="15" key="1">
    <citation type="journal article" date="2021" name="PeerJ">
        <title>Extensive microbial diversity within the chicken gut microbiome revealed by metagenomics and culture.</title>
        <authorList>
            <person name="Gilroy R."/>
            <person name="Ravi A."/>
            <person name="Getino M."/>
            <person name="Pursley I."/>
            <person name="Horton D.L."/>
            <person name="Alikhan N.F."/>
            <person name="Baker D."/>
            <person name="Gharbi K."/>
            <person name="Hall N."/>
            <person name="Watson M."/>
            <person name="Adriaenssens E.M."/>
            <person name="Foster-Nyarko E."/>
            <person name="Jarju S."/>
            <person name="Secka A."/>
            <person name="Antonio M."/>
            <person name="Oren A."/>
            <person name="Chaudhuri R.R."/>
            <person name="La Ragione R."/>
            <person name="Hildebrand F."/>
            <person name="Pallen M.J."/>
        </authorList>
    </citation>
    <scope>NUCLEOTIDE SEQUENCE</scope>
    <source>
        <strain evidence="15">ChiGjej2B2-7701</strain>
    </source>
</reference>
<keyword evidence="3 11" id="KW-0285">Flavoprotein</keyword>
<evidence type="ECO:0000256" key="4">
    <source>
        <dbReference type="ARBA" id="ARBA00022643"/>
    </source>
</evidence>
<keyword evidence="5 11" id="KW-0819">tRNA processing</keyword>
<dbReference type="NCBIfam" id="TIGR00737">
    <property type="entry name" value="nifR3_yhdG"/>
    <property type="match status" value="1"/>
</dbReference>
<dbReference type="Pfam" id="PF01207">
    <property type="entry name" value="Dus"/>
    <property type="match status" value="1"/>
</dbReference>
<dbReference type="InterPro" id="IPR035587">
    <property type="entry name" value="DUS-like_FMN-bd"/>
</dbReference>
<comment type="catalytic activity">
    <reaction evidence="9">
        <text>a 5,6-dihydrouridine in tRNA + NADP(+) = a uridine in tRNA + NADPH + H(+)</text>
        <dbReference type="Rhea" id="RHEA:23624"/>
        <dbReference type="Rhea" id="RHEA-COMP:13339"/>
        <dbReference type="Rhea" id="RHEA-COMP:13887"/>
        <dbReference type="ChEBI" id="CHEBI:15378"/>
        <dbReference type="ChEBI" id="CHEBI:57783"/>
        <dbReference type="ChEBI" id="CHEBI:58349"/>
        <dbReference type="ChEBI" id="CHEBI:65315"/>
        <dbReference type="ChEBI" id="CHEBI:74443"/>
    </reaction>
</comment>
<keyword evidence="2" id="KW-0820">tRNA-binding</keyword>
<dbReference type="InterPro" id="IPR001269">
    <property type="entry name" value="DUS_fam"/>
</dbReference>
<keyword evidence="4 11" id="KW-0288">FMN</keyword>
<feature type="binding site" evidence="13">
    <location>
        <begin position="20"/>
        <end position="22"/>
    </location>
    <ligand>
        <name>FMN</name>
        <dbReference type="ChEBI" id="CHEBI:58210"/>
    </ligand>
</feature>
<accession>A0A921IRD4</accession>
<feature type="binding site" evidence="13">
    <location>
        <position position="74"/>
    </location>
    <ligand>
        <name>FMN</name>
        <dbReference type="ChEBI" id="CHEBI:58210"/>
    </ligand>
</feature>
<reference evidence="15" key="2">
    <citation type="submission" date="2021-09" db="EMBL/GenBank/DDBJ databases">
        <authorList>
            <person name="Gilroy R."/>
        </authorList>
    </citation>
    <scope>NUCLEOTIDE SEQUENCE</scope>
    <source>
        <strain evidence="15">ChiGjej2B2-7701</strain>
    </source>
</reference>
<evidence type="ECO:0000256" key="1">
    <source>
        <dbReference type="ARBA" id="ARBA00002790"/>
    </source>
</evidence>
<keyword evidence="8 11" id="KW-0560">Oxidoreductase</keyword>
<evidence type="ECO:0000256" key="8">
    <source>
        <dbReference type="ARBA" id="ARBA00023002"/>
    </source>
</evidence>
<dbReference type="EMBL" id="DYVF01000047">
    <property type="protein sequence ID" value="HJG31323.1"/>
    <property type="molecule type" value="Genomic_DNA"/>
</dbReference>
<gene>
    <name evidence="15" type="primary">dusB</name>
    <name evidence="15" type="ORF">K8U80_08000</name>
</gene>
<keyword evidence="13" id="KW-0547">Nucleotide-binding</keyword>
<dbReference type="EC" id="1.3.1.-" evidence="11"/>
<keyword evidence="7" id="KW-0694">RNA-binding</keyword>
<dbReference type="AlphaFoldDB" id="A0A921IRD4"/>
<evidence type="ECO:0000256" key="11">
    <source>
        <dbReference type="PIRNR" id="PIRNR006621"/>
    </source>
</evidence>
<keyword evidence="6" id="KW-0521">NADP</keyword>
<dbReference type="CDD" id="cd02801">
    <property type="entry name" value="DUS_like_FMN"/>
    <property type="match status" value="1"/>
</dbReference>